<evidence type="ECO:0000256" key="6">
    <source>
        <dbReference type="ARBA" id="ARBA00023163"/>
    </source>
</evidence>
<dbReference type="CDD" id="cd06916">
    <property type="entry name" value="NR_DBD_like"/>
    <property type="match status" value="2"/>
</dbReference>
<keyword evidence="4 9" id="KW-0805">Transcription regulation</keyword>
<dbReference type="GO" id="GO:0005634">
    <property type="term" value="C:nucleus"/>
    <property type="evidence" value="ECO:0007669"/>
    <property type="project" value="UniProtKB-SubCell"/>
</dbReference>
<dbReference type="InterPro" id="IPR013088">
    <property type="entry name" value="Znf_NHR/GATA"/>
</dbReference>
<evidence type="ECO:0000256" key="3">
    <source>
        <dbReference type="ARBA" id="ARBA00022833"/>
    </source>
</evidence>
<keyword evidence="1 9" id="KW-0479">Metal-binding</keyword>
<sequence>MFTMDDSRSKMANSYTNIPHETRTESIDPLSILLEARFEPCQVCGEQSSGLHCGAITCEACKKFFLRSINGEDQKYKCVKNKDCMITRNTRTQCQYCRFQKCLMIGMTVTGDDRISQSEIDTLDVQLVLEGAEIQQTPRVADIFAQISCYVCQAPSSGIHFGAITCEGCKGFFRRSVKERAPSRYKCMDSGTCEINVSTRNACRYCRFQRCIKVGMSVEGSRIGRQSNLFKHHMRMMLQRNGQVPNATMAHRMVHSTTSTRNRTTNKRSFVDDSTSSESELTNSPSDFEDQLDPQCQQLIFNIHKAFKETLDNLPVCQSSTDIWSSCINQFKNYANRAVKFATRIPNFMNFHTVTDQIQLIKSSIHSIVILCLQHTYPSSLWNYFNTTDEKFHEECQKLFPFIEYIRSDVEKLQTYMYALRLDEKELSLFLSLLIISTSNIRLNDFLLIDSTQTELTCALCDYMDCKRGSKSRDFYTLMLLLPSLKKLNVNIQDYIRNQMPKNVELPAFFSRVYLNEQDNSNRSTNL</sequence>
<comment type="caution">
    <text evidence="13">The sequence shown here is derived from an EMBL/GenBank/DDBJ whole genome shotgun (WGS) entry which is preliminary data.</text>
</comment>
<keyword evidence="6 9" id="KW-0804">Transcription</keyword>
<name>A0A815USD2_ADIRI</name>
<feature type="domain" description="Nuclear receptor" evidence="11">
    <location>
        <begin position="38"/>
        <end position="114"/>
    </location>
</feature>
<evidence type="ECO:0000256" key="2">
    <source>
        <dbReference type="ARBA" id="ARBA00022771"/>
    </source>
</evidence>
<keyword evidence="7 9" id="KW-0675">Receptor</keyword>
<dbReference type="SUPFAM" id="SSF48508">
    <property type="entry name" value="Nuclear receptor ligand-binding domain"/>
    <property type="match status" value="1"/>
</dbReference>
<dbReference type="AlphaFoldDB" id="A0A815USD2"/>
<protein>
    <submittedName>
        <fullName evidence="13">Uncharacterized protein</fullName>
    </submittedName>
</protein>
<dbReference type="PROSITE" id="PS00031">
    <property type="entry name" value="NUCLEAR_REC_DBD_1"/>
    <property type="match status" value="1"/>
</dbReference>
<dbReference type="EMBL" id="CAJNOR010004670">
    <property type="protein sequence ID" value="CAF1519994.1"/>
    <property type="molecule type" value="Genomic_DNA"/>
</dbReference>
<evidence type="ECO:0000259" key="12">
    <source>
        <dbReference type="PROSITE" id="PS51843"/>
    </source>
</evidence>
<dbReference type="InterPro" id="IPR000536">
    <property type="entry name" value="Nucl_hrmn_rcpt_lig-bd"/>
</dbReference>
<feature type="domain" description="Nuclear receptor" evidence="11">
    <location>
        <begin position="146"/>
        <end position="223"/>
    </location>
</feature>
<dbReference type="PROSITE" id="PS51030">
    <property type="entry name" value="NUCLEAR_REC_DBD_2"/>
    <property type="match status" value="2"/>
</dbReference>
<comment type="subcellular location">
    <subcellularLocation>
        <location evidence="9">Nucleus</location>
    </subcellularLocation>
</comment>
<evidence type="ECO:0000259" key="11">
    <source>
        <dbReference type="PROSITE" id="PS51030"/>
    </source>
</evidence>
<dbReference type="PROSITE" id="PS51843">
    <property type="entry name" value="NR_LBD"/>
    <property type="match status" value="1"/>
</dbReference>
<evidence type="ECO:0000313" key="13">
    <source>
        <dbReference type="EMBL" id="CAF1519994.1"/>
    </source>
</evidence>
<dbReference type="SMART" id="SM00430">
    <property type="entry name" value="HOLI"/>
    <property type="match status" value="1"/>
</dbReference>
<proteinExistence type="inferred from homology"/>
<evidence type="ECO:0000256" key="5">
    <source>
        <dbReference type="ARBA" id="ARBA00023125"/>
    </source>
</evidence>
<dbReference type="SMART" id="SM00399">
    <property type="entry name" value="ZnF_C4"/>
    <property type="match status" value="2"/>
</dbReference>
<dbReference type="PANTHER" id="PTHR48092">
    <property type="entry name" value="KNIRPS-RELATED PROTEIN-RELATED"/>
    <property type="match status" value="1"/>
</dbReference>
<dbReference type="Proteomes" id="UP000663828">
    <property type="component" value="Unassembled WGS sequence"/>
</dbReference>
<gene>
    <name evidence="13" type="ORF">XAT740_LOCUS40736</name>
</gene>
<dbReference type="GO" id="GO:0008270">
    <property type="term" value="F:zinc ion binding"/>
    <property type="evidence" value="ECO:0007669"/>
    <property type="project" value="UniProtKB-KW"/>
</dbReference>
<dbReference type="GO" id="GO:0043565">
    <property type="term" value="F:sequence-specific DNA binding"/>
    <property type="evidence" value="ECO:0007669"/>
    <property type="project" value="InterPro"/>
</dbReference>
<evidence type="ECO:0000256" key="9">
    <source>
        <dbReference type="RuleBase" id="RU004334"/>
    </source>
</evidence>
<feature type="compositionally biased region" description="Polar residues" evidence="10">
    <location>
        <begin position="272"/>
        <end position="286"/>
    </location>
</feature>
<reference evidence="13" key="1">
    <citation type="submission" date="2021-02" db="EMBL/GenBank/DDBJ databases">
        <authorList>
            <person name="Nowell W R."/>
        </authorList>
    </citation>
    <scope>NUCLEOTIDE SEQUENCE</scope>
</reference>
<dbReference type="PRINTS" id="PR00047">
    <property type="entry name" value="STROIDFINGER"/>
</dbReference>
<evidence type="ECO:0000256" key="10">
    <source>
        <dbReference type="SAM" id="MobiDB-lite"/>
    </source>
</evidence>
<comment type="similarity">
    <text evidence="9">Belongs to the nuclear hormone receptor family.</text>
</comment>
<dbReference type="Gene3D" id="1.10.565.10">
    <property type="entry name" value="Retinoid X Receptor"/>
    <property type="match status" value="1"/>
</dbReference>
<dbReference type="InterPro" id="IPR035500">
    <property type="entry name" value="NHR-like_dom_sf"/>
</dbReference>
<dbReference type="Pfam" id="PF00104">
    <property type="entry name" value="Hormone_recep"/>
    <property type="match status" value="1"/>
</dbReference>
<keyword evidence="2 9" id="KW-0863">Zinc-finger</keyword>
<dbReference type="Gene3D" id="3.30.50.10">
    <property type="entry name" value="Erythroid Transcription Factor GATA-1, subunit A"/>
    <property type="match status" value="2"/>
</dbReference>
<dbReference type="GO" id="GO:0003700">
    <property type="term" value="F:DNA-binding transcription factor activity"/>
    <property type="evidence" value="ECO:0007669"/>
    <property type="project" value="InterPro"/>
</dbReference>
<dbReference type="InterPro" id="IPR001628">
    <property type="entry name" value="Znf_hrmn_rcpt"/>
</dbReference>
<evidence type="ECO:0000313" key="14">
    <source>
        <dbReference type="Proteomes" id="UP000663828"/>
    </source>
</evidence>
<evidence type="ECO:0000256" key="1">
    <source>
        <dbReference type="ARBA" id="ARBA00022723"/>
    </source>
</evidence>
<accession>A0A815USD2</accession>
<evidence type="ECO:0000256" key="4">
    <source>
        <dbReference type="ARBA" id="ARBA00023015"/>
    </source>
</evidence>
<evidence type="ECO:0000256" key="7">
    <source>
        <dbReference type="ARBA" id="ARBA00023170"/>
    </source>
</evidence>
<keyword evidence="5 9" id="KW-0238">DNA-binding</keyword>
<dbReference type="InterPro" id="IPR001723">
    <property type="entry name" value="Nuclear_hrmn_rcpt"/>
</dbReference>
<organism evidence="13 14">
    <name type="scientific">Adineta ricciae</name>
    <name type="common">Rotifer</name>
    <dbReference type="NCBI Taxonomy" id="249248"/>
    <lineage>
        <taxon>Eukaryota</taxon>
        <taxon>Metazoa</taxon>
        <taxon>Spiralia</taxon>
        <taxon>Gnathifera</taxon>
        <taxon>Rotifera</taxon>
        <taxon>Eurotatoria</taxon>
        <taxon>Bdelloidea</taxon>
        <taxon>Adinetida</taxon>
        <taxon>Adinetidae</taxon>
        <taxon>Adineta</taxon>
    </lineage>
</organism>
<keyword evidence="14" id="KW-1185">Reference proteome</keyword>
<dbReference type="InterPro" id="IPR050200">
    <property type="entry name" value="Nuclear_hormone_rcpt_NR3"/>
</dbReference>
<keyword evidence="3 9" id="KW-0862">Zinc</keyword>
<dbReference type="Pfam" id="PF00105">
    <property type="entry name" value="zf-C4"/>
    <property type="match status" value="2"/>
</dbReference>
<dbReference type="SUPFAM" id="SSF57716">
    <property type="entry name" value="Glucocorticoid receptor-like (DNA-binding domain)"/>
    <property type="match status" value="2"/>
</dbReference>
<feature type="domain" description="NR LBD" evidence="12">
    <location>
        <begin position="295"/>
        <end position="518"/>
    </location>
</feature>
<keyword evidence="8 9" id="KW-0539">Nucleus</keyword>
<dbReference type="PRINTS" id="PR00398">
    <property type="entry name" value="STRDHORMONER"/>
</dbReference>
<evidence type="ECO:0000256" key="8">
    <source>
        <dbReference type="ARBA" id="ARBA00023242"/>
    </source>
</evidence>
<feature type="region of interest" description="Disordered" evidence="10">
    <location>
        <begin position="254"/>
        <end position="289"/>
    </location>
</feature>